<comment type="caution">
    <text evidence="14">The sequence shown here is derived from an EMBL/GenBank/DDBJ whole genome shotgun (WGS) entry which is preliminary data.</text>
</comment>
<keyword evidence="15" id="KW-1185">Reference proteome</keyword>
<evidence type="ECO:0000256" key="6">
    <source>
        <dbReference type="ARBA" id="ARBA00022960"/>
    </source>
</evidence>
<organism evidence="14 15">
    <name type="scientific">Loigolactobacillus rennini DSM 20253</name>
    <dbReference type="NCBI Taxonomy" id="1423796"/>
    <lineage>
        <taxon>Bacteria</taxon>
        <taxon>Bacillati</taxon>
        <taxon>Bacillota</taxon>
        <taxon>Bacilli</taxon>
        <taxon>Lactobacillales</taxon>
        <taxon>Lactobacillaceae</taxon>
        <taxon>Loigolactobacillus</taxon>
    </lineage>
</organism>
<evidence type="ECO:0000256" key="8">
    <source>
        <dbReference type="ARBA" id="ARBA00023306"/>
    </source>
</evidence>
<dbReference type="InterPro" id="IPR036615">
    <property type="entry name" value="Mur_ligase_C_dom_sf"/>
</dbReference>
<reference evidence="14 15" key="1">
    <citation type="journal article" date="2015" name="Genome Announc.">
        <title>Expanding the biotechnology potential of lactobacilli through comparative genomics of 213 strains and associated genera.</title>
        <authorList>
            <person name="Sun Z."/>
            <person name="Harris H.M."/>
            <person name="McCann A."/>
            <person name="Guo C."/>
            <person name="Argimon S."/>
            <person name="Zhang W."/>
            <person name="Yang X."/>
            <person name="Jeffery I.B."/>
            <person name="Cooney J.C."/>
            <person name="Kagawa T.F."/>
            <person name="Liu W."/>
            <person name="Song Y."/>
            <person name="Salvetti E."/>
            <person name="Wrobel A."/>
            <person name="Rasinkangas P."/>
            <person name="Parkhill J."/>
            <person name="Rea M.C."/>
            <person name="O'Sullivan O."/>
            <person name="Ritari J."/>
            <person name="Douillard F.P."/>
            <person name="Paul Ross R."/>
            <person name="Yang R."/>
            <person name="Briner A.E."/>
            <person name="Felis G.E."/>
            <person name="de Vos W.M."/>
            <person name="Barrangou R."/>
            <person name="Klaenhammer T.R."/>
            <person name="Caufield P.W."/>
            <person name="Cui Y."/>
            <person name="Zhang H."/>
            <person name="O'Toole P.W."/>
        </authorList>
    </citation>
    <scope>NUCLEOTIDE SEQUENCE [LARGE SCALE GENOMIC DNA]</scope>
    <source>
        <strain evidence="14 15">DSM 20253</strain>
    </source>
</reference>
<comment type="catalytic activity">
    <reaction evidence="11">
        <text>D-alanyl-D-alanine + UDP-N-acetyl-alpha-D-muramoyl-L-alanyl-gamma-D-glutamyl-meso-2,6-diaminopimelate + ATP = UDP-N-acetyl-alpha-D-muramoyl-L-alanyl-gamma-D-glutamyl-meso-2,6-diaminopimeloyl-D-alanyl-D-alanine + ADP + phosphate + H(+)</text>
        <dbReference type="Rhea" id="RHEA:28374"/>
        <dbReference type="ChEBI" id="CHEBI:15378"/>
        <dbReference type="ChEBI" id="CHEBI:30616"/>
        <dbReference type="ChEBI" id="CHEBI:43474"/>
        <dbReference type="ChEBI" id="CHEBI:57822"/>
        <dbReference type="ChEBI" id="CHEBI:61386"/>
        <dbReference type="ChEBI" id="CHEBI:83905"/>
        <dbReference type="ChEBI" id="CHEBI:456216"/>
        <dbReference type="EC" id="6.3.2.10"/>
    </reaction>
</comment>
<keyword evidence="1 10" id="KW-0963">Cytoplasm</keyword>
<evidence type="ECO:0000256" key="5">
    <source>
        <dbReference type="ARBA" id="ARBA00022840"/>
    </source>
</evidence>
<dbReference type="SUPFAM" id="SSF53623">
    <property type="entry name" value="MurD-like peptide ligases, catalytic domain"/>
    <property type="match status" value="1"/>
</dbReference>
<keyword evidence="3 10" id="KW-0132">Cell division</keyword>
<keyword evidence="4 10" id="KW-0547">Nucleotide-binding</keyword>
<evidence type="ECO:0000259" key="12">
    <source>
        <dbReference type="Pfam" id="PF02875"/>
    </source>
</evidence>
<feature type="binding site" evidence="10">
    <location>
        <begin position="111"/>
        <end position="117"/>
    </location>
    <ligand>
        <name>ATP</name>
        <dbReference type="ChEBI" id="CHEBI:30616"/>
    </ligand>
</feature>
<sequence>MKMQLAEIARAVSAENDYQRWQNVEVTSVAFDSRRLTNGALFVPLEAANDGHDYIGNAQQNGAVAAFWKLGHPGKPTDFPILEVRDPLQALQALAKYYLNKVDPKVIAITGSDGKTTTKDMTAAILAPHTNVVKTHGNFNNGIGVPITLLNMSTNTETVVLEMGMDRPGQLDFLSRLVEPDIALITMIGEAHIEFFGSRAKIADAKMEITNGLKEDGVLIYNGDEPLLRERVSQIDQQTLTFGHQPTNDVYPTAITTDSRQVDFKLKQFPEVQFHLPMLGTYNVNNAMAAISIGRLFHVQPQQMQTALAQMQLTKNRTQWVTGACGEQILSDVYNANPTAMLAVLRAFSVVPTKGRHIVVLGDMLELGEQAAKLHADIAAAIDPNLIDEVYLLGEQMQHLAKRLTTETKMTKQVHYYPLAQKAKLIQALVADVTADDVILLKASNGIHLDQVLRALQKPTA</sequence>
<dbReference type="Proteomes" id="UP000051638">
    <property type="component" value="Unassembled WGS sequence"/>
</dbReference>
<dbReference type="Pfam" id="PF02875">
    <property type="entry name" value="Mur_ligase_C"/>
    <property type="match status" value="1"/>
</dbReference>
<comment type="pathway">
    <text evidence="10 11">Cell wall biogenesis; peptidoglycan biosynthesis.</text>
</comment>
<dbReference type="Gene3D" id="3.90.190.20">
    <property type="entry name" value="Mur ligase, C-terminal domain"/>
    <property type="match status" value="1"/>
</dbReference>
<feature type="domain" description="Mur ligase central" evidence="13">
    <location>
        <begin position="109"/>
        <end position="292"/>
    </location>
</feature>
<dbReference type="GO" id="GO:0005524">
    <property type="term" value="F:ATP binding"/>
    <property type="evidence" value="ECO:0007669"/>
    <property type="project" value="UniProtKB-UniRule"/>
</dbReference>
<dbReference type="RefSeq" id="WP_057873084.1">
    <property type="nucleotide sequence ID" value="NZ_AYYI01000007.1"/>
</dbReference>
<dbReference type="Pfam" id="PF08245">
    <property type="entry name" value="Mur_ligase_M"/>
    <property type="match status" value="1"/>
</dbReference>
<keyword evidence="5 10" id="KW-0067">ATP-binding</keyword>
<dbReference type="PATRIC" id="fig|1423796.3.peg.2024"/>
<evidence type="ECO:0000313" key="14">
    <source>
        <dbReference type="EMBL" id="KRM99692.1"/>
    </source>
</evidence>
<dbReference type="STRING" id="1423796.FC24_GL001995"/>
<gene>
    <name evidence="10" type="primary">murF</name>
    <name evidence="14" type="ORF">FC24_GL001995</name>
</gene>
<dbReference type="Gene3D" id="3.40.1390.10">
    <property type="entry name" value="MurE/MurF, N-terminal domain"/>
    <property type="match status" value="1"/>
</dbReference>
<dbReference type="UniPathway" id="UPA00219"/>
<dbReference type="InterPro" id="IPR051046">
    <property type="entry name" value="MurCDEF_CellWall_CoF430Synth"/>
</dbReference>
<dbReference type="GO" id="GO:0009252">
    <property type="term" value="P:peptidoglycan biosynthetic process"/>
    <property type="evidence" value="ECO:0007669"/>
    <property type="project" value="UniProtKB-UniRule"/>
</dbReference>
<dbReference type="InterPro" id="IPR013221">
    <property type="entry name" value="Mur_ligase_cen"/>
</dbReference>
<dbReference type="PANTHER" id="PTHR43024">
    <property type="entry name" value="UDP-N-ACETYLMURAMOYL-TRIPEPTIDE--D-ALANYL-D-ALANINE LIGASE"/>
    <property type="match status" value="1"/>
</dbReference>
<keyword evidence="6 10" id="KW-0133">Cell shape</keyword>
<protein>
    <recommendedName>
        <fullName evidence="10 11">UDP-N-acetylmuramoyl-tripeptide--D-alanyl-D-alanine ligase</fullName>
        <ecNumber evidence="10 11">6.3.2.10</ecNumber>
    </recommendedName>
    <alternativeName>
        <fullName evidence="10">D-alanyl-D-alanine-adding enzyme</fullName>
    </alternativeName>
</protein>
<dbReference type="GO" id="GO:0051301">
    <property type="term" value="P:cell division"/>
    <property type="evidence" value="ECO:0007669"/>
    <property type="project" value="UniProtKB-KW"/>
</dbReference>
<evidence type="ECO:0000259" key="13">
    <source>
        <dbReference type="Pfam" id="PF08245"/>
    </source>
</evidence>
<evidence type="ECO:0000256" key="10">
    <source>
        <dbReference type="HAMAP-Rule" id="MF_02019"/>
    </source>
</evidence>
<evidence type="ECO:0000256" key="11">
    <source>
        <dbReference type="RuleBase" id="RU004136"/>
    </source>
</evidence>
<accession>A0A0R2DI25</accession>
<keyword evidence="8 10" id="KW-0131">Cell cycle</keyword>
<dbReference type="Gene3D" id="3.40.1190.10">
    <property type="entry name" value="Mur-like, catalytic domain"/>
    <property type="match status" value="1"/>
</dbReference>
<dbReference type="GO" id="GO:0071555">
    <property type="term" value="P:cell wall organization"/>
    <property type="evidence" value="ECO:0007669"/>
    <property type="project" value="UniProtKB-KW"/>
</dbReference>
<dbReference type="SUPFAM" id="SSF53244">
    <property type="entry name" value="MurD-like peptide ligases, peptide-binding domain"/>
    <property type="match status" value="1"/>
</dbReference>
<dbReference type="SUPFAM" id="SSF63418">
    <property type="entry name" value="MurE/MurF N-terminal domain"/>
    <property type="match status" value="1"/>
</dbReference>
<dbReference type="OrthoDB" id="9801978at2"/>
<dbReference type="GO" id="GO:0008766">
    <property type="term" value="F:UDP-N-acetylmuramoylalanyl-D-glutamyl-2,6-diaminopimelate-D-alanyl-D-alanine ligase activity"/>
    <property type="evidence" value="ECO:0007669"/>
    <property type="project" value="RHEA"/>
</dbReference>
<dbReference type="EC" id="6.3.2.10" evidence="10 11"/>
<dbReference type="NCBIfam" id="TIGR01143">
    <property type="entry name" value="murF"/>
    <property type="match status" value="1"/>
</dbReference>
<proteinExistence type="inferred from homology"/>
<dbReference type="InterPro" id="IPR035911">
    <property type="entry name" value="MurE/MurF_N"/>
</dbReference>
<evidence type="ECO:0000313" key="15">
    <source>
        <dbReference type="Proteomes" id="UP000051638"/>
    </source>
</evidence>
<dbReference type="GO" id="GO:0005737">
    <property type="term" value="C:cytoplasm"/>
    <property type="evidence" value="ECO:0007669"/>
    <property type="project" value="UniProtKB-SubCell"/>
</dbReference>
<keyword evidence="2 10" id="KW-0436">Ligase</keyword>
<dbReference type="HAMAP" id="MF_02019">
    <property type="entry name" value="MurF"/>
    <property type="match status" value="1"/>
</dbReference>
<comment type="similarity">
    <text evidence="10">Belongs to the MurCDEF family. MurF subfamily.</text>
</comment>
<dbReference type="EMBL" id="AYYI01000007">
    <property type="protein sequence ID" value="KRM99692.1"/>
    <property type="molecule type" value="Genomic_DNA"/>
</dbReference>
<name>A0A0R2DI25_9LACO</name>
<dbReference type="PANTHER" id="PTHR43024:SF1">
    <property type="entry name" value="UDP-N-ACETYLMURAMOYL-TRIPEPTIDE--D-ALANYL-D-ALANINE LIGASE"/>
    <property type="match status" value="1"/>
</dbReference>
<dbReference type="InterPro" id="IPR005863">
    <property type="entry name" value="UDP-N-AcMur_synth"/>
</dbReference>
<evidence type="ECO:0000256" key="7">
    <source>
        <dbReference type="ARBA" id="ARBA00022984"/>
    </source>
</evidence>
<dbReference type="GO" id="GO:0008360">
    <property type="term" value="P:regulation of cell shape"/>
    <property type="evidence" value="ECO:0007669"/>
    <property type="project" value="UniProtKB-KW"/>
</dbReference>
<comment type="function">
    <text evidence="10 11">Involved in cell wall formation. Catalyzes the final step in the synthesis of UDP-N-acetylmuramoyl-pentapeptide, the precursor of murein.</text>
</comment>
<comment type="subcellular location">
    <subcellularLocation>
        <location evidence="10 11">Cytoplasm</location>
    </subcellularLocation>
</comment>
<dbReference type="InterPro" id="IPR004101">
    <property type="entry name" value="Mur_ligase_C"/>
</dbReference>
<keyword evidence="7 10" id="KW-0573">Peptidoglycan synthesis</keyword>
<evidence type="ECO:0000256" key="1">
    <source>
        <dbReference type="ARBA" id="ARBA00022490"/>
    </source>
</evidence>
<evidence type="ECO:0000256" key="4">
    <source>
        <dbReference type="ARBA" id="ARBA00022741"/>
    </source>
</evidence>
<dbReference type="InterPro" id="IPR036565">
    <property type="entry name" value="Mur-like_cat_sf"/>
</dbReference>
<comment type="catalytic activity">
    <reaction evidence="10">
        <text>UDP-N-acetyl-alpha-D-muramoyl-L-alanyl-gamma-D-glutamyl-L-lysine + D-alanyl-D-alanine + ATP = UDP-N-acetyl-alpha-D-muramoyl-L-alanyl-gamma-D-glutamyl-L-lysyl-D-alanyl-D-alanine + ADP + phosphate + H(+)</text>
        <dbReference type="Rhea" id="RHEA:16085"/>
        <dbReference type="ChEBI" id="CHEBI:15378"/>
        <dbReference type="ChEBI" id="CHEBI:30616"/>
        <dbReference type="ChEBI" id="CHEBI:43474"/>
        <dbReference type="ChEBI" id="CHEBI:57822"/>
        <dbReference type="ChEBI" id="CHEBI:70758"/>
        <dbReference type="ChEBI" id="CHEBI:83903"/>
        <dbReference type="ChEBI" id="CHEBI:456216"/>
        <dbReference type="EC" id="6.3.2.10"/>
    </reaction>
</comment>
<keyword evidence="9 10" id="KW-0961">Cell wall biogenesis/degradation</keyword>
<evidence type="ECO:0000256" key="3">
    <source>
        <dbReference type="ARBA" id="ARBA00022618"/>
    </source>
</evidence>
<dbReference type="AlphaFoldDB" id="A0A0R2DI25"/>
<evidence type="ECO:0000256" key="9">
    <source>
        <dbReference type="ARBA" id="ARBA00023316"/>
    </source>
</evidence>
<evidence type="ECO:0000256" key="2">
    <source>
        <dbReference type="ARBA" id="ARBA00022598"/>
    </source>
</evidence>
<dbReference type="GO" id="GO:0047480">
    <property type="term" value="F:UDP-N-acetylmuramoyl-tripeptide-D-alanyl-D-alanine ligase activity"/>
    <property type="evidence" value="ECO:0007669"/>
    <property type="project" value="UniProtKB-UniRule"/>
</dbReference>
<feature type="domain" description="Mur ligase C-terminal" evidence="12">
    <location>
        <begin position="317"/>
        <end position="444"/>
    </location>
</feature>